<dbReference type="GO" id="GO:0005737">
    <property type="term" value="C:cytoplasm"/>
    <property type="evidence" value="ECO:0007669"/>
    <property type="project" value="TreeGrafter"/>
</dbReference>
<evidence type="ECO:0000313" key="3">
    <source>
        <dbReference type="EMBL" id="CCG81280.1"/>
    </source>
</evidence>
<feature type="domain" description="HPt" evidence="2">
    <location>
        <begin position="26"/>
        <end position="127"/>
    </location>
</feature>
<name>R4X7D9_TAPDE</name>
<dbReference type="InterPro" id="IPR008207">
    <property type="entry name" value="Sig_transdc_His_kin_Hpt_dom"/>
</dbReference>
<dbReference type="GO" id="GO:0005634">
    <property type="term" value="C:nucleus"/>
    <property type="evidence" value="ECO:0007669"/>
    <property type="project" value="TreeGrafter"/>
</dbReference>
<accession>R4X7D9</accession>
<reference evidence="3 4" key="1">
    <citation type="journal article" date="2013" name="MBio">
        <title>Genome sequencing of the plant pathogen Taphrina deformans, the causal agent of peach leaf curl.</title>
        <authorList>
            <person name="Cisse O.H."/>
            <person name="Almeida J.M.G.C.F."/>
            <person name="Fonseca A."/>
            <person name="Kumar A.A."/>
            <person name="Salojaervi J."/>
            <person name="Overmyer K."/>
            <person name="Hauser P.M."/>
            <person name="Pagni M."/>
        </authorList>
    </citation>
    <scope>NUCLEOTIDE SEQUENCE [LARGE SCALE GENOMIC DNA]</scope>
    <source>
        <strain evidence="4">PYCC 5710 / ATCC 11124 / CBS 356.35 / IMI 108563 / JCM 9778 / NBRC 8474</strain>
    </source>
</reference>
<feature type="modified residue" description="Phosphohistidine" evidence="1">
    <location>
        <position position="65"/>
    </location>
</feature>
<keyword evidence="4" id="KW-1185">Reference proteome</keyword>
<dbReference type="STRING" id="1097556.R4X7D9"/>
<protein>
    <submittedName>
        <fullName evidence="3">Multistep phosphorelay regulator 1</fullName>
    </submittedName>
</protein>
<dbReference type="eggNOG" id="KOG4747">
    <property type="taxonomic scope" value="Eukaryota"/>
</dbReference>
<dbReference type="VEuPathDB" id="FungiDB:TAPDE_001011"/>
<dbReference type="CDD" id="cd00088">
    <property type="entry name" value="HPT"/>
    <property type="match status" value="1"/>
</dbReference>
<comment type="caution">
    <text evidence="3">The sequence shown here is derived from an EMBL/GenBank/DDBJ whole genome shotgun (WGS) entry which is preliminary data.</text>
</comment>
<proteinExistence type="predicted"/>
<dbReference type="GO" id="GO:0043424">
    <property type="term" value="F:protein histidine kinase binding"/>
    <property type="evidence" value="ECO:0007669"/>
    <property type="project" value="InterPro"/>
</dbReference>
<dbReference type="Pfam" id="PF01627">
    <property type="entry name" value="Hpt"/>
    <property type="match status" value="1"/>
</dbReference>
<dbReference type="OrthoDB" id="1673781at2759"/>
<dbReference type="SMART" id="SM00073">
    <property type="entry name" value="HPT"/>
    <property type="match status" value="1"/>
</dbReference>
<keyword evidence="1" id="KW-0597">Phosphoprotein</keyword>
<dbReference type="PANTHER" id="PTHR28242">
    <property type="entry name" value="PHOSPHORELAY INTERMEDIATE PROTEIN YPD1"/>
    <property type="match status" value="1"/>
</dbReference>
<dbReference type="EMBL" id="CAHR02000034">
    <property type="protein sequence ID" value="CCG81280.1"/>
    <property type="molecule type" value="Genomic_DNA"/>
</dbReference>
<gene>
    <name evidence="3" type="ORF">TAPDE_001011</name>
</gene>
<dbReference type="AlphaFoldDB" id="R4X7D9"/>
<dbReference type="GO" id="GO:0000160">
    <property type="term" value="P:phosphorelay signal transduction system"/>
    <property type="evidence" value="ECO:0007669"/>
    <property type="project" value="InterPro"/>
</dbReference>
<evidence type="ECO:0000256" key="1">
    <source>
        <dbReference type="PROSITE-ProRule" id="PRU00110"/>
    </source>
</evidence>
<evidence type="ECO:0000259" key="2">
    <source>
        <dbReference type="PROSITE" id="PS50894"/>
    </source>
</evidence>
<dbReference type="SUPFAM" id="SSF47226">
    <property type="entry name" value="Histidine-containing phosphotransfer domain, HPT domain"/>
    <property type="match status" value="1"/>
</dbReference>
<dbReference type="PANTHER" id="PTHR28242:SF52">
    <property type="entry name" value="PHOSPHORELAY INTERMEDIATE PROTEIN YPD1"/>
    <property type="match status" value="1"/>
</dbReference>
<dbReference type="InterPro" id="IPR036641">
    <property type="entry name" value="HPT_dom_sf"/>
</dbReference>
<dbReference type="InterPro" id="IPR045871">
    <property type="entry name" value="AHP1-5/YPD1"/>
</dbReference>
<dbReference type="Proteomes" id="UP000013776">
    <property type="component" value="Unassembled WGS sequence"/>
</dbReference>
<dbReference type="PROSITE" id="PS50894">
    <property type="entry name" value="HPT"/>
    <property type="match status" value="1"/>
</dbReference>
<dbReference type="FunFam" id="1.20.120.160:FF:000007">
    <property type="entry name" value="Multistep phosphorelay regulator 1"/>
    <property type="match status" value="1"/>
</dbReference>
<organism evidence="3 4">
    <name type="scientific">Taphrina deformans (strain PYCC 5710 / ATCC 11124 / CBS 356.35 / IMI 108563 / JCM 9778 / NBRC 8474)</name>
    <name type="common">Peach leaf curl fungus</name>
    <name type="synonym">Lalaria deformans</name>
    <dbReference type="NCBI Taxonomy" id="1097556"/>
    <lineage>
        <taxon>Eukaryota</taxon>
        <taxon>Fungi</taxon>
        <taxon>Dikarya</taxon>
        <taxon>Ascomycota</taxon>
        <taxon>Taphrinomycotina</taxon>
        <taxon>Taphrinomycetes</taxon>
        <taxon>Taphrinales</taxon>
        <taxon>Taphrinaceae</taxon>
        <taxon>Taphrina</taxon>
    </lineage>
</organism>
<dbReference type="Gene3D" id="1.20.120.160">
    <property type="entry name" value="HPT domain"/>
    <property type="match status" value="1"/>
</dbReference>
<sequence length="153" mass="16866">MPAAASDDLVDHAIFDQLLEMDDDDEREFSRSIVWNYFEQAETTFTQIEEALASKNLPELSSLGHFLKGSSAALGLTKVKDSCECMQHYGAKKNADGSGSIADEIALEKIQKTLTQVKGEYTEAEAYLKKCVAPSPAQVMTNLTLDRFYGEST</sequence>
<dbReference type="GO" id="GO:0009927">
    <property type="term" value="F:histidine phosphotransfer kinase activity"/>
    <property type="evidence" value="ECO:0007669"/>
    <property type="project" value="InterPro"/>
</dbReference>
<evidence type="ECO:0000313" key="4">
    <source>
        <dbReference type="Proteomes" id="UP000013776"/>
    </source>
</evidence>